<protein>
    <submittedName>
        <fullName evidence="4">GNAT family N-acetyltransferase</fullName>
    </submittedName>
</protein>
<dbReference type="InterPro" id="IPR016181">
    <property type="entry name" value="Acyl_CoA_acyltransferase"/>
</dbReference>
<keyword evidence="2" id="KW-0012">Acyltransferase</keyword>
<dbReference type="Pfam" id="PF00583">
    <property type="entry name" value="Acetyltransf_1"/>
    <property type="match status" value="1"/>
</dbReference>
<dbReference type="Gene3D" id="3.40.630.30">
    <property type="match status" value="1"/>
</dbReference>
<organism evidence="4 5">
    <name type="scientific">Pedobacter panaciterrae</name>
    <dbReference type="NCBI Taxonomy" id="363849"/>
    <lineage>
        <taxon>Bacteria</taxon>
        <taxon>Pseudomonadati</taxon>
        <taxon>Bacteroidota</taxon>
        <taxon>Sphingobacteriia</taxon>
        <taxon>Sphingobacteriales</taxon>
        <taxon>Sphingobacteriaceae</taxon>
        <taxon>Pedobacter</taxon>
    </lineage>
</organism>
<sequence length="148" mass="17107">MKITYRKLESSDIKQLLALVGVYERVFEMQNFEMPSVAYLQTLLENQQIVFFSALDDYENVVGGMTAYMMPSIYYAAPEVYIYDLAVEVAWQRKGVGRRLIEELKSFCKGHGCKFVFVQADLADQHAIDFYRSTGGIQEDVVHFDYQL</sequence>
<comment type="caution">
    <text evidence="4">The sequence shown here is derived from an EMBL/GenBank/DDBJ whole genome shotgun (WGS) entry which is preliminary data.</text>
</comment>
<keyword evidence="1" id="KW-0808">Transferase</keyword>
<proteinExistence type="predicted"/>
<name>A0ABU8NL83_9SPHI</name>
<dbReference type="RefSeq" id="WP_337715799.1">
    <property type="nucleotide sequence ID" value="NZ_JBBEUB010000001.1"/>
</dbReference>
<keyword evidence="5" id="KW-1185">Reference proteome</keyword>
<dbReference type="CDD" id="cd04301">
    <property type="entry name" value="NAT_SF"/>
    <property type="match status" value="1"/>
</dbReference>
<dbReference type="EMBL" id="JBBEUB010000001">
    <property type="protein sequence ID" value="MEJ2901983.1"/>
    <property type="molecule type" value="Genomic_DNA"/>
</dbReference>
<evidence type="ECO:0000259" key="3">
    <source>
        <dbReference type="PROSITE" id="PS51186"/>
    </source>
</evidence>
<evidence type="ECO:0000313" key="4">
    <source>
        <dbReference type="EMBL" id="MEJ2901983.1"/>
    </source>
</evidence>
<dbReference type="Proteomes" id="UP001378956">
    <property type="component" value="Unassembled WGS sequence"/>
</dbReference>
<evidence type="ECO:0000256" key="1">
    <source>
        <dbReference type="ARBA" id="ARBA00022679"/>
    </source>
</evidence>
<reference evidence="4 5" key="1">
    <citation type="submission" date="2024-03" db="EMBL/GenBank/DDBJ databases">
        <title>Sequence of Lycoming College Course Isolates.</title>
        <authorList>
            <person name="Plotts O."/>
            <person name="Newman J."/>
        </authorList>
    </citation>
    <scope>NUCLEOTIDE SEQUENCE [LARGE SCALE GENOMIC DNA]</scope>
    <source>
        <strain evidence="4 5">CJB-3</strain>
    </source>
</reference>
<dbReference type="InterPro" id="IPR000182">
    <property type="entry name" value="GNAT_dom"/>
</dbReference>
<feature type="domain" description="N-acetyltransferase" evidence="3">
    <location>
        <begin position="3"/>
        <end position="148"/>
    </location>
</feature>
<evidence type="ECO:0000313" key="5">
    <source>
        <dbReference type="Proteomes" id="UP001378956"/>
    </source>
</evidence>
<dbReference type="PROSITE" id="PS51186">
    <property type="entry name" value="GNAT"/>
    <property type="match status" value="1"/>
</dbReference>
<dbReference type="SUPFAM" id="SSF55729">
    <property type="entry name" value="Acyl-CoA N-acyltransferases (Nat)"/>
    <property type="match status" value="1"/>
</dbReference>
<evidence type="ECO:0000256" key="2">
    <source>
        <dbReference type="ARBA" id="ARBA00023315"/>
    </source>
</evidence>
<dbReference type="InterPro" id="IPR050680">
    <property type="entry name" value="YpeA/RimI_acetyltransf"/>
</dbReference>
<dbReference type="PANTHER" id="PTHR43420">
    <property type="entry name" value="ACETYLTRANSFERASE"/>
    <property type="match status" value="1"/>
</dbReference>
<gene>
    <name evidence="4" type="ORF">WAE58_06090</name>
</gene>
<accession>A0ABU8NL83</accession>
<dbReference type="PANTHER" id="PTHR43420:SF12">
    <property type="entry name" value="N-ACETYLTRANSFERASE DOMAIN-CONTAINING PROTEIN"/>
    <property type="match status" value="1"/>
</dbReference>